<evidence type="ECO:0000256" key="7">
    <source>
        <dbReference type="SAM" id="SignalP"/>
    </source>
</evidence>
<comment type="cofactor">
    <cofactor evidence="1">
        <name>Cu(2+)</name>
        <dbReference type="ChEBI" id="CHEBI:29036"/>
    </cofactor>
</comment>
<evidence type="ECO:0000256" key="4">
    <source>
        <dbReference type="ARBA" id="ARBA00023157"/>
    </source>
</evidence>
<evidence type="ECO:0000256" key="3">
    <source>
        <dbReference type="ARBA" id="ARBA00023008"/>
    </source>
</evidence>
<dbReference type="PANTHER" id="PTHR36575">
    <property type="entry name" value="BINDING PROTEIN, PUTATIVE (AFU_ORTHOLOGUE AFUA_1G14430)-RELATED"/>
    <property type="match status" value="1"/>
</dbReference>
<evidence type="ECO:0000256" key="5">
    <source>
        <dbReference type="ARBA" id="ARBA00023180"/>
    </source>
</evidence>
<name>A0A226DV57_FOLCA</name>
<dbReference type="EMBL" id="LNIX01000011">
    <property type="protein sequence ID" value="OXA48908.1"/>
    <property type="molecule type" value="Genomic_DNA"/>
</dbReference>
<keyword evidence="5" id="KW-0325">Glycoprotein</keyword>
<comment type="caution">
    <text evidence="9">The sequence shown here is derived from an EMBL/GenBank/DDBJ whole genome shotgun (WGS) entry which is preliminary data.</text>
</comment>
<dbReference type="GO" id="GO:0046872">
    <property type="term" value="F:metal ion binding"/>
    <property type="evidence" value="ECO:0007669"/>
    <property type="project" value="UniProtKB-KW"/>
</dbReference>
<evidence type="ECO:0000256" key="2">
    <source>
        <dbReference type="ARBA" id="ARBA00022723"/>
    </source>
</evidence>
<evidence type="ECO:0000256" key="1">
    <source>
        <dbReference type="ARBA" id="ARBA00001973"/>
    </source>
</evidence>
<feature type="chain" id="PRO_5013166709" description="Chitin-binding type-4 domain-containing protein" evidence="7">
    <location>
        <begin position="19"/>
        <end position="197"/>
    </location>
</feature>
<keyword evidence="4" id="KW-1015">Disulfide bond</keyword>
<evidence type="ECO:0000313" key="10">
    <source>
        <dbReference type="Proteomes" id="UP000198287"/>
    </source>
</evidence>
<keyword evidence="3" id="KW-0186">Copper</keyword>
<reference evidence="9 10" key="1">
    <citation type="submission" date="2015-12" db="EMBL/GenBank/DDBJ databases">
        <title>The genome of Folsomia candida.</title>
        <authorList>
            <person name="Faddeeva A."/>
            <person name="Derks M.F."/>
            <person name="Anvar Y."/>
            <person name="Smit S."/>
            <person name="Van Straalen N."/>
            <person name="Roelofs D."/>
        </authorList>
    </citation>
    <scope>NUCLEOTIDE SEQUENCE [LARGE SCALE GENOMIC DNA]</scope>
    <source>
        <strain evidence="9 10">VU population</strain>
        <tissue evidence="9">Whole body</tissue>
    </source>
</reference>
<evidence type="ECO:0000256" key="6">
    <source>
        <dbReference type="ARBA" id="ARBA00034311"/>
    </source>
</evidence>
<dbReference type="InterPro" id="IPR052282">
    <property type="entry name" value="Starch-active_LPMO"/>
</dbReference>
<accession>A0A226DV57</accession>
<sequence>MTPLKVVGAVCLILGVMGVGQVSSHGRVLNPPTRGSLWREPEYAWANPGHQADDQELLCGGRDVTDPYVGACGLCGDSLLDPRPRKHEIGGEFDRGLIVRNYTVGQTIPIEIVIAVDHRGWHEFRLCPYSETGVESEECFNRHLLRFGHGSTRELLNGQTSVVLPAGVTCSRCVLQWSWFGEGSNQYYRNCMDISIR</sequence>
<gene>
    <name evidence="9" type="ORF">Fcan01_16754</name>
</gene>
<dbReference type="Pfam" id="PF03067">
    <property type="entry name" value="LPMO_10"/>
    <property type="match status" value="1"/>
</dbReference>
<dbReference type="InterPro" id="IPR004302">
    <property type="entry name" value="Cellulose/chitin-bd_N"/>
</dbReference>
<dbReference type="OrthoDB" id="64893at2759"/>
<dbReference type="STRING" id="158441.A0A226DV57"/>
<keyword evidence="2" id="KW-0479">Metal-binding</keyword>
<dbReference type="Proteomes" id="UP000198287">
    <property type="component" value="Unassembled WGS sequence"/>
</dbReference>
<feature type="signal peptide" evidence="7">
    <location>
        <begin position="1"/>
        <end position="18"/>
    </location>
</feature>
<evidence type="ECO:0000313" key="9">
    <source>
        <dbReference type="EMBL" id="OXA48908.1"/>
    </source>
</evidence>
<evidence type="ECO:0000259" key="8">
    <source>
        <dbReference type="Pfam" id="PF03067"/>
    </source>
</evidence>
<organism evidence="9 10">
    <name type="scientific">Folsomia candida</name>
    <name type="common">Springtail</name>
    <dbReference type="NCBI Taxonomy" id="158441"/>
    <lineage>
        <taxon>Eukaryota</taxon>
        <taxon>Metazoa</taxon>
        <taxon>Ecdysozoa</taxon>
        <taxon>Arthropoda</taxon>
        <taxon>Hexapoda</taxon>
        <taxon>Collembola</taxon>
        <taxon>Entomobryomorpha</taxon>
        <taxon>Isotomoidea</taxon>
        <taxon>Isotomidae</taxon>
        <taxon>Proisotominae</taxon>
        <taxon>Folsomia</taxon>
    </lineage>
</organism>
<protein>
    <recommendedName>
        <fullName evidence="8">Chitin-binding type-4 domain-containing protein</fullName>
    </recommendedName>
</protein>
<feature type="domain" description="Chitin-binding type-4" evidence="8">
    <location>
        <begin position="25"/>
        <end position="194"/>
    </location>
</feature>
<comment type="similarity">
    <text evidence="6">Belongs to the polysaccharide monooxygenase AA13 family.</text>
</comment>
<keyword evidence="10" id="KW-1185">Reference proteome</keyword>
<proteinExistence type="inferred from homology"/>
<dbReference type="PANTHER" id="PTHR36575:SF2">
    <property type="entry name" value="CHITIN-BINDING TYPE-4 DOMAIN-CONTAINING PROTEIN-RELATED"/>
    <property type="match status" value="1"/>
</dbReference>
<keyword evidence="7" id="KW-0732">Signal</keyword>
<dbReference type="AlphaFoldDB" id="A0A226DV57"/>